<feature type="domain" description="IPT/TIG" evidence="2">
    <location>
        <begin position="1585"/>
        <end position="1673"/>
    </location>
</feature>
<evidence type="ECO:0000256" key="1">
    <source>
        <dbReference type="ARBA" id="ARBA00022729"/>
    </source>
</evidence>
<evidence type="ECO:0000259" key="2">
    <source>
        <dbReference type="SMART" id="SM00429"/>
    </source>
</evidence>
<feature type="domain" description="IPT/TIG" evidence="2">
    <location>
        <begin position="1498"/>
        <end position="1581"/>
    </location>
</feature>
<feature type="domain" description="IPT/TIG" evidence="2">
    <location>
        <begin position="1939"/>
        <end position="2034"/>
    </location>
</feature>
<dbReference type="Proteomes" id="UP000018948">
    <property type="component" value="Unassembled WGS sequence"/>
</dbReference>
<dbReference type="InterPro" id="IPR014756">
    <property type="entry name" value="Ig_E-set"/>
</dbReference>
<dbReference type="InterPro" id="IPR013783">
    <property type="entry name" value="Ig-like_fold"/>
</dbReference>
<feature type="domain" description="IPT/TIG" evidence="2">
    <location>
        <begin position="1313"/>
        <end position="1398"/>
    </location>
</feature>
<keyword evidence="1" id="KW-0732">Signal</keyword>
<feature type="domain" description="IPT/TIG" evidence="2">
    <location>
        <begin position="2492"/>
        <end position="2585"/>
    </location>
</feature>
<reference evidence="3 4" key="1">
    <citation type="submission" date="2013-11" db="EMBL/GenBank/DDBJ databases">
        <title>The Genome Sequence of Phytophthora parasitica P10297.</title>
        <authorList>
            <consortium name="The Broad Institute Genomics Platform"/>
            <person name="Russ C."/>
            <person name="Tyler B."/>
            <person name="Panabieres F."/>
            <person name="Shan W."/>
            <person name="Tripathy S."/>
            <person name="Grunwald N."/>
            <person name="Machado M."/>
            <person name="Johnson C.S."/>
            <person name="Walker B."/>
            <person name="Young S.K."/>
            <person name="Zeng Q."/>
            <person name="Gargeya S."/>
            <person name="Fitzgerald M."/>
            <person name="Haas B."/>
            <person name="Abouelleil A."/>
            <person name="Allen A.W."/>
            <person name="Alvarado L."/>
            <person name="Arachchi H.M."/>
            <person name="Berlin A.M."/>
            <person name="Chapman S.B."/>
            <person name="Gainer-Dewar J."/>
            <person name="Goldberg J."/>
            <person name="Griggs A."/>
            <person name="Gujja S."/>
            <person name="Hansen M."/>
            <person name="Howarth C."/>
            <person name="Imamovic A."/>
            <person name="Ireland A."/>
            <person name="Larimer J."/>
            <person name="McCowan C."/>
            <person name="Murphy C."/>
            <person name="Pearson M."/>
            <person name="Poon T.W."/>
            <person name="Priest M."/>
            <person name="Roberts A."/>
            <person name="Saif S."/>
            <person name="Shea T."/>
            <person name="Sisk P."/>
            <person name="Sykes S."/>
            <person name="Wortman J."/>
            <person name="Nusbaum C."/>
            <person name="Birren B."/>
        </authorList>
    </citation>
    <scope>NUCLEOTIDE SEQUENCE [LARGE SCALE GENOMIC DNA]</scope>
    <source>
        <strain evidence="3 4">P10297</strain>
    </source>
</reference>
<dbReference type="PANTHER" id="PTHR46769:SF2">
    <property type="entry name" value="FIBROCYSTIN-L ISOFORM 2 PRECURSOR-RELATED"/>
    <property type="match status" value="1"/>
</dbReference>
<feature type="domain" description="IPT/TIG" evidence="2">
    <location>
        <begin position="577"/>
        <end position="678"/>
    </location>
</feature>
<sequence length="3269" mass="353322">MISCMIPPFVSGPRDIRVFVSLNGLEISESSLNFKYVEDPSVFSIFPRAGPITGTTMISVRGANFLSTSTSVCSFGYHTIPSIVVSSTEVTCIVNPSSWSYIGQVSFRFSSNGQEYSKENVSYFIYENPLLIDLSPRVGSVNGGTKLTFTWDQVIPIEYFGSVSCQIDSTVLDEVSITGKTTTVVVPAVENGIEGPVMTRISFNGQNYADGPQFWYFLEPRIEAIYPNSSGEMANTWIRVTGENFPRLTTLSCLFGSVDAKTVSAEWVSDKLVLCRAPEHRPGTVDFGFSINGVDMIDTNLQFAFTPKTITNDYYPISGPTSGGSELTIPVGVDAQQCHRLHCIVGDFIVIAFMDKSYTAVKCTTPPQYQVGEVSIAIECDGKPFLEFERKFSYYIAPIISDIEPRSMSLTSGGIISVRGRNFLETVFHCRFDSNIVTMAIIVSESEIRCIAPAFSPHAVYSYVTLEISANGMDFTTSGTKIQLTPSLDVLNMSPRHAIINQEVEIVIFTTGLIINPDIFTCRVGEAHEVAAFMASRTSIKCRLPAAPSPGQVMVSVSNNGVDFIGGSRTTLLYHSSPIVHSISQSTGSVFGGENVVVYGRGFVTEVDMVCIFGNTSVSATYKRENSISCLVPPAQWLTQIQHEKAKSSAKIDFKIGVTFGSIVTVLEQESELFWTYKLPVVDVTIYPTKVLTGNTSIVKVKGLDSSSSYKMRLIPENDDRSRIFVSLYPPKDVRFDGLEGELQPFVPGRYTVEIEDTGGYVVISQNLLIEVVDPIQVVNVTPTSGPVRGDSLVVLEIDRALDRDDLICLFGKYITLAIQLKPGTVVCKSPPANNPGRVRLSITIRDLQTSYSDGYEFTYYPDEVITSISPERLIGSQQNEALAVTGLNFYHPDKMVTPLCRIGSTVTRASIVSPSKVICPSALLSSGEYSVSIACDGVNFVTSPRNVTYVSRIWITAVQPSTVALTGVTDIEIKGWGFSQEVSLQCNFGRDRFILPADIISPGTIRCSTPSVGEFSQVLPLSMSSNISTSNELLVSFEAPIVVILATPNVGFSRGGATVKVDVTYVPPSGDLKCFFGDIPVKARRLTSSQIECNSPPHRPESVKLRVEGESGLTVAGASLSFTFLPDLTVANVSPTRGSAAGGTSVVFTLSGAVNELIQEMILCRFESIFVDAVSILDNLVTCISPLGKQNEDVSMAIALSDQDIAASPVRFQYVAICELISIDPRVGSLGGNVTISALLGDMDVGSGVDYECGFERLGDGITMSKAQISLSGELRCRVPTSFKYPRRIQVSIWQNGERYSTNKLTFELIVPPVIESATPMSIPEFGGALVRVGGTDFSPYHSFMCTFGDNEKAPGKVISRNLLECVSPKLLPGNYSFGVSWNQQENVFSRTSLTVLEALTLESIEPKSGFRDQQRDVRVFGAGFQPSASLACRFGEEPVPATYVSRTEIRCNAPLLPPLPIWSSQSLDRHAVSVGVSLDGETFVGSSETAFTYHATPHFDKIYPTSGSIMGGTRILIHGAIDNTLTYNCSFRDESMPAIPLNSRTLSCFTPISKISQRIEVSVEVLGLSIEGAIPLWFTYFNPPTIESLHPTTIKANGGEQIILSGTNFIPTKALQCQFGDSLVTSPATFISSTTIACITPPRSTAGYVAVEITMNGVDYTTSRQSVYYYDYINVLSVFPEQVSTSGGTELHLELAPESSLTNSLVDCIFVRSTSTVTRPAYVASSTELTCFTPMWTPGNAAVGILVNGKQRFMADVLLTFITEPWIHSIHPDHGPTTGGTLVTISGEALDDTAIICMFGEVMVIPSTISKRDVTCTVPSGVNNSTVDVRVAVGTSIRSNIVEFSYDLPIEIFNVSIQRLSEDGGKVLSVTGSNFLNTTELCCEIGAQLPTVKANFIDSTKVRCPIWKARLSQVTVGVSNNGYDFAFLETPLKYKVSPYITAVYPVSGPLAGDTPVRITLANADLLKDEGVIFCSFGEQDTRALKVENDKVICISPAVTQPSVVPVSFYWRSNDLEDRFDAEQQNDIEFYYEMFPRLTDISPSSGSAAEGTVLTLSGSEFRDGMIVRFDVGRDARYVPASVVTTSTATVEVPEQLGDGIVSVAISANEVDFRESLTFYVRPRPVLYSVYPSQVSLAPSQTNVTLTIRGTGFNETVRETIRCRIGDDGSPSTAIWVSSAQILCSVPYLDAGIYNVYVALNGVNFVNDGVKILYQEQYVVYGIEPAFGVLGGGTRVQVFGTNFHGNTNDTDLVCAFGTKVSPLQVVNASLAECITPSQLKPGTVSFSITRLADINPRYKTPGGLSLYYHKVPTISKILPSMIRATNASSLRLIGANFIDSSLLSCLIQQVPVPARFISSSTIECLLNEMSDGTWLPDSTLSIEVSNNGQDVSNTELQILVLALIRLVRLEPSKGPIRKPLTVKILVENLSSQYQNLKCNIGETQVVAATNLGDGWIECNLPPSPRAGIVHISVSVDGVNYASKSLRFSYDDTPVVYSIYPTSGPFRGGTMVTVQGEGFGISSGLYCVFGSSIVDAYMKSPLTAECVSPAHISGSEQIVSVTVVKADALSSPIVDTEDSTVTFSYVTLSQVISPPTEAILENVVSGNFSYAYLKVPVVDSVSPAMGPVTGGTNVTLKGQNFVAGPRLVCIFGFQEATAIYVNVTTAWCIAPPQQQPTTMYINLKAFSPETPGQDFTSESQAVYKYYPQLEFLAMYPSEGPCTGGTALKLNVSGVRNTPSLCCAFTIEMPSRNEPIRVVVPGQFYCDEYLSCTTPSLQSFLPSSGDKWFQNATATAKVEISNDGVDFILTARSFIFSPVVDVQNAVQVDLKTLEIVSAQPTKGPLRGGTPVILTLSTAFPSAIVFCSFGGEVVRGAVKTNQVECVVPKARTAGTVRLAIGANGVDFEVFAAEFEYFEDTSRGWKVTPLNGVIGGGTLLHISGTSFDEDGSYSCKIGAQIVRAEYANATHVGCRTPAVTKPQQVAVKISDNEVDFSEFNLTFAYVEPLFVSRIYPVSGDIEGGQLVNVVGGNFTAGAETITCRFGDVVTNATVLSASNAQCTAPKLQRIRDIQSVKLATKPFTAEIQRVTVASSPLQPTVQEISTSGDVRVPEIQKFTISGDVVHEIQSIQVSSQAYSGEIFAITSSISPLVNEVQTLELRASSFIGGSFRLVLEKRQTDILTSYATSQEVENSLEILDNIGRVTVTKVTQGLLGSCTWMIEFLDRVGDVPMLEVINVSLGDSGSYDLFIGVSETVKGQGAPLFGTFTLDVD</sequence>
<feature type="domain" description="IPT/TIG" evidence="2">
    <location>
        <begin position="2917"/>
        <end position="3002"/>
    </location>
</feature>
<protein>
    <recommendedName>
        <fullName evidence="2">IPT/TIG domain-containing protein</fullName>
    </recommendedName>
</protein>
<feature type="domain" description="IPT/TIG" evidence="2">
    <location>
        <begin position="1040"/>
        <end position="1126"/>
    </location>
</feature>
<feature type="non-terminal residue" evidence="3">
    <location>
        <position position="3269"/>
    </location>
</feature>
<comment type="caution">
    <text evidence="3">The sequence shown here is derived from an EMBL/GenBank/DDBJ whole genome shotgun (WGS) entry which is preliminary data.</text>
</comment>
<dbReference type="PANTHER" id="PTHR46769">
    <property type="entry name" value="POLYCYSTIC KIDNEY AND HEPATIC DISEASE 1 (AUTOSOMAL RECESSIVE)-LIKE 1"/>
    <property type="match status" value="1"/>
</dbReference>
<feature type="domain" description="IPT/TIG" evidence="2">
    <location>
        <begin position="2036"/>
        <end position="2122"/>
    </location>
</feature>
<feature type="domain" description="IPT/TIG" evidence="2">
    <location>
        <begin position="2614"/>
        <end position="2705"/>
    </location>
</feature>
<dbReference type="SUPFAM" id="SSF81296">
    <property type="entry name" value="E set domains"/>
    <property type="match status" value="26"/>
</dbReference>
<feature type="domain" description="IPT/TIG" evidence="2">
    <location>
        <begin position="2830"/>
        <end position="2914"/>
    </location>
</feature>
<dbReference type="Gene3D" id="2.60.40.10">
    <property type="entry name" value="Immunoglobulins"/>
    <property type="match status" value="31"/>
</dbReference>
<dbReference type="SMART" id="SM00429">
    <property type="entry name" value="IPT"/>
    <property type="match status" value="19"/>
</dbReference>
<dbReference type="Pfam" id="PF01833">
    <property type="entry name" value="TIG"/>
    <property type="match status" value="23"/>
</dbReference>
<dbReference type="InterPro" id="IPR002909">
    <property type="entry name" value="IPT_dom"/>
</dbReference>
<dbReference type="EMBL" id="ANIY01002947">
    <property type="protein sequence ID" value="ETP38178.1"/>
    <property type="molecule type" value="Genomic_DNA"/>
</dbReference>
<proteinExistence type="predicted"/>
<evidence type="ECO:0000313" key="4">
    <source>
        <dbReference type="Proteomes" id="UP000018948"/>
    </source>
</evidence>
<feature type="domain" description="IPT/TIG" evidence="2">
    <location>
        <begin position="39"/>
        <end position="127"/>
    </location>
</feature>
<dbReference type="CDD" id="cd00603">
    <property type="entry name" value="IPT_PCSR"/>
    <property type="match status" value="5"/>
</dbReference>
<feature type="domain" description="IPT/TIG" evidence="2">
    <location>
        <begin position="2219"/>
        <end position="2309"/>
    </location>
</feature>
<feature type="domain" description="IPT/TIG" evidence="2">
    <location>
        <begin position="1766"/>
        <end position="1849"/>
    </location>
</feature>
<evidence type="ECO:0000313" key="3">
    <source>
        <dbReference type="EMBL" id="ETP38178.1"/>
    </source>
</evidence>
<name>W2YTI3_PHYNI</name>
<dbReference type="CDD" id="cd00102">
    <property type="entry name" value="IPT"/>
    <property type="match status" value="11"/>
</dbReference>
<feature type="domain" description="IPT/TIG" evidence="2">
    <location>
        <begin position="397"/>
        <end position="478"/>
    </location>
</feature>
<organism evidence="3 4">
    <name type="scientific">Phytophthora nicotianae P10297</name>
    <dbReference type="NCBI Taxonomy" id="1317064"/>
    <lineage>
        <taxon>Eukaryota</taxon>
        <taxon>Sar</taxon>
        <taxon>Stramenopiles</taxon>
        <taxon>Oomycota</taxon>
        <taxon>Peronosporomycetes</taxon>
        <taxon>Peronosporales</taxon>
        <taxon>Peronosporaceae</taxon>
        <taxon>Phytophthora</taxon>
    </lineage>
</organism>
<feature type="domain" description="IPT/TIG" evidence="2">
    <location>
        <begin position="3004"/>
        <end position="3096"/>
    </location>
</feature>
<feature type="domain" description="IPT/TIG" evidence="2">
    <location>
        <begin position="219"/>
        <end position="306"/>
    </location>
</feature>
<feature type="domain" description="IPT/TIG" evidence="2">
    <location>
        <begin position="2403"/>
        <end position="2490"/>
    </location>
</feature>
<gene>
    <name evidence="3" type="ORF">F442_14122</name>
</gene>
<feature type="domain" description="IPT/TIG" evidence="2">
    <location>
        <begin position="1400"/>
        <end position="1496"/>
    </location>
</feature>
<accession>W2YTI3</accession>
<dbReference type="InterPro" id="IPR052387">
    <property type="entry name" value="Fibrocystin"/>
</dbReference>